<protein>
    <submittedName>
        <fullName evidence="2">Gliding motility-associated C-terminal domain-containing protein</fullName>
    </submittedName>
</protein>
<feature type="chain" id="PRO_5023075563" evidence="1">
    <location>
        <begin position="23"/>
        <end position="640"/>
    </location>
</feature>
<keyword evidence="3" id="KW-1185">Reference proteome</keyword>
<dbReference type="RefSeq" id="WP_149070639.1">
    <property type="nucleotide sequence ID" value="NZ_VTHL01000007.1"/>
</dbReference>
<evidence type="ECO:0000313" key="3">
    <source>
        <dbReference type="Proteomes" id="UP000322791"/>
    </source>
</evidence>
<gene>
    <name evidence="2" type="ORF">FY528_08860</name>
</gene>
<dbReference type="EMBL" id="VTHL01000007">
    <property type="protein sequence ID" value="TYZ10565.1"/>
    <property type="molecule type" value="Genomic_DNA"/>
</dbReference>
<name>A0A5D6V5V8_9BACT</name>
<accession>A0A5D6V5V8</accession>
<dbReference type="InterPro" id="IPR013783">
    <property type="entry name" value="Ig-like_fold"/>
</dbReference>
<comment type="caution">
    <text evidence="2">The sequence shown here is derived from an EMBL/GenBank/DDBJ whole genome shotgun (WGS) entry which is preliminary data.</text>
</comment>
<keyword evidence="1" id="KW-0732">Signal</keyword>
<dbReference type="InterPro" id="IPR036116">
    <property type="entry name" value="FN3_sf"/>
</dbReference>
<organism evidence="2 3">
    <name type="scientific">Hymenobacter lutimineralis</name>
    <dbReference type="NCBI Taxonomy" id="2606448"/>
    <lineage>
        <taxon>Bacteria</taxon>
        <taxon>Pseudomonadati</taxon>
        <taxon>Bacteroidota</taxon>
        <taxon>Cytophagia</taxon>
        <taxon>Cytophagales</taxon>
        <taxon>Hymenobacteraceae</taxon>
        <taxon>Hymenobacter</taxon>
    </lineage>
</organism>
<evidence type="ECO:0000313" key="2">
    <source>
        <dbReference type="EMBL" id="TYZ10565.1"/>
    </source>
</evidence>
<reference evidence="2 3" key="1">
    <citation type="submission" date="2019-08" db="EMBL/GenBank/DDBJ databases">
        <authorList>
            <person name="Seo M.-J."/>
        </authorList>
    </citation>
    <scope>NUCLEOTIDE SEQUENCE [LARGE SCALE GENOMIC DNA]</scope>
    <source>
        <strain evidence="2 3">KIGAM108</strain>
    </source>
</reference>
<sequence>MRLRAFFLLVLLLSLVSTRGVAQCQNTPNSGACFKVYDAATRQEVTALCAGQRFRLRDCSGRPLDPEKVYYQLGTATLCTGFQPGDTLTTRTAPATAGQLVITQNTNSSAGTGIIFSRTFTVYATPAPTFTVQACAPGTVQVALTDRTYDRFTVQIGADPAQNVAAGTTANYPVPAGSSSVTVRGSYAVTGLCMGTATQPLPTLPAPVAPQLTSLTGLNAGVQFTFAGLQNQYQYVLEVADAAQPGGFRQVAKVPASTTTYVAPSAPASGCFRLRLTDACASVGAKYVSATGCAVQLAASAAAGRNELRWTTGGAPASFQISRNGQLITQLNGSATNYVDADVLCGSDYTYRVVAITGAVTATSNEVSVRAVTGSPPPKPTLTASFDLRNRVVLTASPSPAGSQATFRREQNTTTVELGTAPATLRDSTLALSTEQPACYTALLRDACGQTSAPSAAACPVILTALEQEAAGQYAVALRWTALDGGRTGARYQLLLLASDGQVLRSQPVNGLEVLDLAPPADRQVLRYRVEATTSAGVVSYSNVVQIVRRVRVTVPTAFTPNGDGLNDVLEVKGQFLTKYLFILRDRNGQEVFRGTSRQDKWDGRIRGAAPVPGVYVYRFETTDETGQPVVQNGSVTLLR</sequence>
<dbReference type="AlphaFoldDB" id="A0A5D6V5V8"/>
<evidence type="ECO:0000256" key="1">
    <source>
        <dbReference type="SAM" id="SignalP"/>
    </source>
</evidence>
<dbReference type="Proteomes" id="UP000322791">
    <property type="component" value="Unassembled WGS sequence"/>
</dbReference>
<proteinExistence type="predicted"/>
<feature type="signal peptide" evidence="1">
    <location>
        <begin position="1"/>
        <end position="22"/>
    </location>
</feature>
<dbReference type="Pfam" id="PF13585">
    <property type="entry name" value="CHU_C"/>
    <property type="match status" value="1"/>
</dbReference>
<dbReference type="Gene3D" id="2.60.40.10">
    <property type="entry name" value="Immunoglobulins"/>
    <property type="match status" value="1"/>
</dbReference>
<dbReference type="SUPFAM" id="SSF49265">
    <property type="entry name" value="Fibronectin type III"/>
    <property type="match status" value="1"/>
</dbReference>